<name>A0A0G0K111_9BACT</name>
<accession>A0A0G0K111</accession>
<dbReference type="InterPro" id="IPR000218">
    <property type="entry name" value="Ribosomal_uL14"/>
</dbReference>
<dbReference type="GO" id="GO:0006412">
    <property type="term" value="P:translation"/>
    <property type="evidence" value="ECO:0007669"/>
    <property type="project" value="UniProtKB-UniRule"/>
</dbReference>
<dbReference type="HAMAP" id="MF_01367">
    <property type="entry name" value="Ribosomal_uL14"/>
    <property type="match status" value="1"/>
</dbReference>
<dbReference type="Gene3D" id="2.40.150.20">
    <property type="entry name" value="Ribosomal protein L14"/>
    <property type="match status" value="1"/>
</dbReference>
<dbReference type="Pfam" id="PF00238">
    <property type="entry name" value="Ribosomal_L14"/>
    <property type="match status" value="1"/>
</dbReference>
<dbReference type="CDD" id="cd00337">
    <property type="entry name" value="Ribosomal_uL14"/>
    <property type="match status" value="1"/>
</dbReference>
<dbReference type="PANTHER" id="PTHR11761">
    <property type="entry name" value="50S/60S RIBOSOMAL PROTEIN L14/L23"/>
    <property type="match status" value="1"/>
</dbReference>
<dbReference type="GO" id="GO:0022625">
    <property type="term" value="C:cytosolic large ribosomal subunit"/>
    <property type="evidence" value="ECO:0007669"/>
    <property type="project" value="TreeGrafter"/>
</dbReference>
<dbReference type="GO" id="GO:0003735">
    <property type="term" value="F:structural constituent of ribosome"/>
    <property type="evidence" value="ECO:0007669"/>
    <property type="project" value="InterPro"/>
</dbReference>
<dbReference type="InterPro" id="IPR019972">
    <property type="entry name" value="Ribosomal_uL14_CS"/>
</dbReference>
<dbReference type="EMBL" id="LBTF01000052">
    <property type="protein sequence ID" value="KKQ34331.1"/>
    <property type="molecule type" value="Genomic_DNA"/>
</dbReference>
<comment type="function">
    <text evidence="3 5">Binds to 23S rRNA. Forms part of two intersubunit bridges in the 70S ribosome.</text>
</comment>
<evidence type="ECO:0000256" key="4">
    <source>
        <dbReference type="RuleBase" id="RU003949"/>
    </source>
</evidence>
<comment type="similarity">
    <text evidence="3 4">Belongs to the universal ribosomal protein uL14 family.</text>
</comment>
<keyword evidence="3 5" id="KW-0694">RNA-binding</keyword>
<dbReference type="PATRIC" id="fig|1618742.3.peg.758"/>
<keyword evidence="1 3" id="KW-0689">Ribosomal protein</keyword>
<evidence type="ECO:0000313" key="6">
    <source>
        <dbReference type="EMBL" id="KKQ34331.1"/>
    </source>
</evidence>
<dbReference type="SMART" id="SM01374">
    <property type="entry name" value="Ribosomal_L14"/>
    <property type="match status" value="1"/>
</dbReference>
<proteinExistence type="inferred from homology"/>
<comment type="subunit">
    <text evidence="3">Part of the 50S ribosomal subunit. Forms a cluster with proteins L3 and L19. In the 70S ribosome, L14 and L19 interact and together make contacts with the 16S rRNA in bridges B5 and B8.</text>
</comment>
<dbReference type="InterPro" id="IPR005745">
    <property type="entry name" value="Ribosomal_uL14_bac-type"/>
</dbReference>
<dbReference type="AlphaFoldDB" id="A0A0G0K111"/>
<gene>
    <name evidence="3" type="primary">rplN</name>
    <name evidence="6" type="ORF">US50_C0052G0012</name>
</gene>
<evidence type="ECO:0000256" key="2">
    <source>
        <dbReference type="ARBA" id="ARBA00023274"/>
    </source>
</evidence>
<evidence type="ECO:0000256" key="5">
    <source>
        <dbReference type="RuleBase" id="RU003950"/>
    </source>
</evidence>
<evidence type="ECO:0000256" key="1">
    <source>
        <dbReference type="ARBA" id="ARBA00022980"/>
    </source>
</evidence>
<reference evidence="6 7" key="1">
    <citation type="journal article" date="2015" name="Nature">
        <title>rRNA introns, odd ribosomes, and small enigmatic genomes across a large radiation of phyla.</title>
        <authorList>
            <person name="Brown C.T."/>
            <person name="Hug L.A."/>
            <person name="Thomas B.C."/>
            <person name="Sharon I."/>
            <person name="Castelle C.J."/>
            <person name="Singh A."/>
            <person name="Wilkins M.J."/>
            <person name="Williams K.H."/>
            <person name="Banfield J.F."/>
        </authorList>
    </citation>
    <scope>NUCLEOTIDE SEQUENCE [LARGE SCALE GENOMIC DNA]</scope>
</reference>
<evidence type="ECO:0000313" key="7">
    <source>
        <dbReference type="Proteomes" id="UP000033876"/>
    </source>
</evidence>
<dbReference type="GO" id="GO:0070180">
    <property type="term" value="F:large ribosomal subunit rRNA binding"/>
    <property type="evidence" value="ECO:0007669"/>
    <property type="project" value="TreeGrafter"/>
</dbReference>
<keyword evidence="2 3" id="KW-0687">Ribonucleoprotein</keyword>
<sequence length="124" mass="13835">MIQPRSIVKVADNTGAKIARVFKVPGGSKRRYAEIGDLVIVSIQTAEPRKQVKKKEVHLGLVVRQRKAFKRKDGSYIRFDDNAIVILIKGKTLEPKGTRIFGPLPREIGERGYQSVVSLAPEVL</sequence>
<dbReference type="InterPro" id="IPR036853">
    <property type="entry name" value="Ribosomal_uL14_sf"/>
</dbReference>
<dbReference type="NCBIfam" id="TIGR01067">
    <property type="entry name" value="rplN_bact"/>
    <property type="match status" value="1"/>
</dbReference>
<dbReference type="PROSITE" id="PS00049">
    <property type="entry name" value="RIBOSOMAL_L14"/>
    <property type="match status" value="1"/>
</dbReference>
<evidence type="ECO:0000256" key="3">
    <source>
        <dbReference type="HAMAP-Rule" id="MF_01367"/>
    </source>
</evidence>
<dbReference type="SUPFAM" id="SSF50193">
    <property type="entry name" value="Ribosomal protein L14"/>
    <property type="match status" value="1"/>
</dbReference>
<dbReference type="Proteomes" id="UP000033876">
    <property type="component" value="Unassembled WGS sequence"/>
</dbReference>
<organism evidence="6 7">
    <name type="scientific">Candidatus Nomurabacteria bacterium GW2011_GWB1_37_5</name>
    <dbReference type="NCBI Taxonomy" id="1618742"/>
    <lineage>
        <taxon>Bacteria</taxon>
        <taxon>Candidatus Nomuraibacteriota</taxon>
    </lineage>
</organism>
<keyword evidence="3 5" id="KW-0699">rRNA-binding</keyword>
<comment type="caution">
    <text evidence="6">The sequence shown here is derived from an EMBL/GenBank/DDBJ whole genome shotgun (WGS) entry which is preliminary data.</text>
</comment>
<protein>
    <recommendedName>
        <fullName evidence="3">Large ribosomal subunit protein uL14</fullName>
    </recommendedName>
</protein>
<dbReference type="PANTHER" id="PTHR11761:SF3">
    <property type="entry name" value="LARGE RIBOSOMAL SUBUNIT PROTEIN UL14M"/>
    <property type="match status" value="1"/>
</dbReference>